<dbReference type="AlphaFoldDB" id="A0A438D780"/>
<dbReference type="Pfam" id="PF07727">
    <property type="entry name" value="RVT_2"/>
    <property type="match status" value="1"/>
</dbReference>
<name>A0A438D780_VITVI</name>
<accession>A0A438D780</accession>
<dbReference type="Proteomes" id="UP000288805">
    <property type="component" value="Unassembled WGS sequence"/>
</dbReference>
<reference evidence="2 3" key="1">
    <citation type="journal article" date="2018" name="PLoS Genet.">
        <title>Population sequencing reveals clonal diversity and ancestral inbreeding in the grapevine cultivar Chardonnay.</title>
        <authorList>
            <person name="Roach M.J."/>
            <person name="Johnson D.L."/>
            <person name="Bohlmann J."/>
            <person name="van Vuuren H.J."/>
            <person name="Jones S.J."/>
            <person name="Pretorius I.S."/>
            <person name="Schmidt S.A."/>
            <person name="Borneman A.R."/>
        </authorList>
    </citation>
    <scope>NUCLEOTIDE SEQUENCE [LARGE SCALE GENOMIC DNA]</scope>
    <source>
        <strain evidence="3">cv. Chardonnay</strain>
        <tissue evidence="2">Leaf</tissue>
    </source>
</reference>
<evidence type="ECO:0000313" key="2">
    <source>
        <dbReference type="EMBL" id="RVW31307.1"/>
    </source>
</evidence>
<sequence>MIHSLSVSHNPREVYKLKKALYGFKQAPCVWLVKLFDVLTSLGFHPIHHDPTLFLKYTCAAHIFLSIYVDDMIIIGDDINGIVVLKSDLASCFEMNYLGVLQYFLGIETIDSHLEVNVRYSSSNSNPLPNPTLYCTIVGKWDSPWKGFGGEFEKGKIAFEWEDLKKEKGERGGQRILESWWGNSGEIIWRKRHKGIGEESNCNQGCPTMVNIYAKCNRIGCAQTIFKGELSDRSLVSWNSFNGYDQKATLLYERMMSESNLKPDIVTFANVVPAYASLANIRRIQSNHTFTPKEEISLDITVLEAPPNIIIPSDVPNILLNFGAVQTWAIYGQFIHPTYQYFLVMEHHDQMLIVRALRPFDEIGHIQNGKIEENILFNKKMDRERYERVLDAYSLKKNLEVLSFGDQTVIVLWMLAQEPISLKNICCVSWVRKARTHVILCFRITRSCGLSRERNCDRGFHRGTYKQEDSESVYLEASVFKALFHFIYWDPLPSIEEFFYFERLSICSTDWYSPGRSRQLCESNLREDAASQGSAHEGLNAEQLARGLKSFELKTTFEDALLGHTSYRDCKRHSL</sequence>
<dbReference type="EMBL" id="QGNW01001762">
    <property type="protein sequence ID" value="RVW31307.1"/>
    <property type="molecule type" value="Genomic_DNA"/>
</dbReference>
<comment type="caution">
    <text evidence="2">The sequence shown here is derived from an EMBL/GenBank/DDBJ whole genome shotgun (WGS) entry which is preliminary data.</text>
</comment>
<gene>
    <name evidence="2" type="primary">POLX_52</name>
    <name evidence="2" type="ORF">CK203_112140</name>
</gene>
<dbReference type="InterPro" id="IPR013103">
    <property type="entry name" value="RVT_2"/>
</dbReference>
<feature type="domain" description="Reverse transcriptase Ty1/copia-type" evidence="1">
    <location>
        <begin position="9"/>
        <end position="111"/>
    </location>
</feature>
<evidence type="ECO:0000259" key="1">
    <source>
        <dbReference type="Pfam" id="PF07727"/>
    </source>
</evidence>
<evidence type="ECO:0000313" key="3">
    <source>
        <dbReference type="Proteomes" id="UP000288805"/>
    </source>
</evidence>
<protein>
    <submittedName>
        <fullName evidence="2">Retrovirus-related Pol polyprotein from transposon TNT 1-94</fullName>
    </submittedName>
</protein>
<proteinExistence type="predicted"/>
<organism evidence="2 3">
    <name type="scientific">Vitis vinifera</name>
    <name type="common">Grape</name>
    <dbReference type="NCBI Taxonomy" id="29760"/>
    <lineage>
        <taxon>Eukaryota</taxon>
        <taxon>Viridiplantae</taxon>
        <taxon>Streptophyta</taxon>
        <taxon>Embryophyta</taxon>
        <taxon>Tracheophyta</taxon>
        <taxon>Spermatophyta</taxon>
        <taxon>Magnoliopsida</taxon>
        <taxon>eudicotyledons</taxon>
        <taxon>Gunneridae</taxon>
        <taxon>Pentapetalae</taxon>
        <taxon>rosids</taxon>
        <taxon>Vitales</taxon>
        <taxon>Vitaceae</taxon>
        <taxon>Viteae</taxon>
        <taxon>Vitis</taxon>
    </lineage>
</organism>
<dbReference type="InterPro" id="IPR043502">
    <property type="entry name" value="DNA/RNA_pol_sf"/>
</dbReference>
<dbReference type="SUPFAM" id="SSF56672">
    <property type="entry name" value="DNA/RNA polymerases"/>
    <property type="match status" value="1"/>
</dbReference>